<evidence type="ECO:0000256" key="10">
    <source>
        <dbReference type="ARBA" id="ARBA00022695"/>
    </source>
</evidence>
<keyword evidence="14 16" id="KW-0594">Phospholipid biosynthesis</keyword>
<evidence type="ECO:0000256" key="8">
    <source>
        <dbReference type="ARBA" id="ARBA00022679"/>
    </source>
</evidence>
<evidence type="ECO:0000256" key="4">
    <source>
        <dbReference type="ARBA" id="ARBA00005189"/>
    </source>
</evidence>
<proteinExistence type="inferred from homology"/>
<keyword evidence="11 16" id="KW-1133">Transmembrane helix</keyword>
<evidence type="ECO:0000256" key="9">
    <source>
        <dbReference type="ARBA" id="ARBA00022692"/>
    </source>
</evidence>
<accession>A0A4P9WML4</accession>
<evidence type="ECO:0000313" key="19">
    <source>
        <dbReference type="Proteomes" id="UP000269721"/>
    </source>
</evidence>
<sequence>MIGGFLGVLLAGHVWVVLLVVAIQTLVYKEVISIGVVPSKEKQLPWNRTIHWYFLISTEYYLYGELLKDFFKEFALVDAFLNPLATHHRFISFSMYCVGFVLFVINLKKGQYKFQFTQFGWVHMTLLLVICQSHFIVKNIFEGLIWLVLPSSLVICNDIAAYICGFFWGRTPLIRLSPKKTWEGFVGALVITVIFGFFFSGLLAQFPYMYCPVTVTNYSSTSLSTIVCPLPHVFTTVTFPLPIMLQGLLRWLHLPGIETLTIYRVQLHSLVMSIFASLVAPFGGFFASGFKRAFKIKDFGDSIPGHGGITDRMDCQFLMGVFSYMYYQSFIGSAKAVSVAYILEKATKHLSGEEMLELHSRIHEYLVGQKLIAP</sequence>
<evidence type="ECO:0000256" key="14">
    <source>
        <dbReference type="ARBA" id="ARBA00023209"/>
    </source>
</evidence>
<evidence type="ECO:0000256" key="12">
    <source>
        <dbReference type="ARBA" id="ARBA00023098"/>
    </source>
</evidence>
<evidence type="ECO:0000256" key="11">
    <source>
        <dbReference type="ARBA" id="ARBA00022989"/>
    </source>
</evidence>
<evidence type="ECO:0000256" key="13">
    <source>
        <dbReference type="ARBA" id="ARBA00023136"/>
    </source>
</evidence>
<comment type="pathway">
    <text evidence="4">Lipid metabolism.</text>
</comment>
<keyword evidence="9 16" id="KW-0812">Transmembrane</keyword>
<keyword evidence="13 16" id="KW-0472">Membrane</keyword>
<dbReference type="PIRSF" id="PIRSF018269">
    <property type="entry name" value="PC_trans_euk"/>
    <property type="match status" value="1"/>
</dbReference>
<dbReference type="PROSITE" id="PS01315">
    <property type="entry name" value="CDS"/>
    <property type="match status" value="1"/>
</dbReference>
<evidence type="ECO:0000256" key="2">
    <source>
        <dbReference type="ARBA" id="ARBA00004141"/>
    </source>
</evidence>
<feature type="transmembrane region" description="Helical" evidence="16">
    <location>
        <begin position="270"/>
        <end position="290"/>
    </location>
</feature>
<feature type="transmembrane region" description="Helical" evidence="16">
    <location>
        <begin position="6"/>
        <end position="28"/>
    </location>
</feature>
<keyword evidence="19" id="KW-1185">Reference proteome</keyword>
<comment type="similarity">
    <text evidence="5 16 17">Belongs to the CDS family.</text>
</comment>
<evidence type="ECO:0000256" key="5">
    <source>
        <dbReference type="ARBA" id="ARBA00010185"/>
    </source>
</evidence>
<keyword evidence="7 16" id="KW-0444">Lipid biosynthesis</keyword>
<feature type="transmembrane region" description="Helical" evidence="16">
    <location>
        <begin position="87"/>
        <end position="107"/>
    </location>
</feature>
<evidence type="ECO:0000256" key="17">
    <source>
        <dbReference type="RuleBase" id="RU003938"/>
    </source>
</evidence>
<dbReference type="PANTHER" id="PTHR13773:SF8">
    <property type="entry name" value="PHOSPHATIDATE CYTIDYLYLTRANSFERASE, PHOTORECEPTOR-SPECIFIC"/>
    <property type="match status" value="1"/>
</dbReference>
<evidence type="ECO:0000256" key="3">
    <source>
        <dbReference type="ARBA" id="ARBA00005119"/>
    </source>
</evidence>
<protein>
    <recommendedName>
        <fullName evidence="6 16">Phosphatidate cytidylyltransferase</fullName>
        <ecNumber evidence="6 16">2.7.7.41</ecNumber>
    </recommendedName>
</protein>
<dbReference type="Proteomes" id="UP000269721">
    <property type="component" value="Unassembled WGS sequence"/>
</dbReference>
<dbReference type="AlphaFoldDB" id="A0A4P9WML4"/>
<organism evidence="18 19">
    <name type="scientific">Blyttiomyces helicus</name>
    <dbReference type="NCBI Taxonomy" id="388810"/>
    <lineage>
        <taxon>Eukaryota</taxon>
        <taxon>Fungi</taxon>
        <taxon>Fungi incertae sedis</taxon>
        <taxon>Chytridiomycota</taxon>
        <taxon>Chytridiomycota incertae sedis</taxon>
        <taxon>Chytridiomycetes</taxon>
        <taxon>Chytridiomycetes incertae sedis</taxon>
        <taxon>Blyttiomyces</taxon>
    </lineage>
</organism>
<evidence type="ECO:0000256" key="7">
    <source>
        <dbReference type="ARBA" id="ARBA00022516"/>
    </source>
</evidence>
<keyword evidence="15 16" id="KW-1208">Phospholipid metabolism</keyword>
<reference evidence="19" key="1">
    <citation type="journal article" date="2018" name="Nat. Microbiol.">
        <title>Leveraging single-cell genomics to expand the fungal tree of life.</title>
        <authorList>
            <person name="Ahrendt S.R."/>
            <person name="Quandt C.A."/>
            <person name="Ciobanu D."/>
            <person name="Clum A."/>
            <person name="Salamov A."/>
            <person name="Andreopoulos B."/>
            <person name="Cheng J.F."/>
            <person name="Woyke T."/>
            <person name="Pelin A."/>
            <person name="Henrissat B."/>
            <person name="Reynolds N.K."/>
            <person name="Benny G.L."/>
            <person name="Smith M.E."/>
            <person name="James T.Y."/>
            <person name="Grigoriev I.V."/>
        </authorList>
    </citation>
    <scope>NUCLEOTIDE SEQUENCE [LARGE SCALE GENOMIC DNA]</scope>
</reference>
<dbReference type="InterPro" id="IPR000374">
    <property type="entry name" value="PC_trans"/>
</dbReference>
<dbReference type="PANTHER" id="PTHR13773">
    <property type="entry name" value="PHOSPHATIDATE CYTIDYLYLTRANSFERASE"/>
    <property type="match status" value="1"/>
</dbReference>
<keyword evidence="8 16" id="KW-0808">Transferase</keyword>
<comment type="pathway">
    <text evidence="3 16 17">Phospholipid metabolism; CDP-diacylglycerol biosynthesis; CDP-diacylglycerol from sn-glycerol 3-phosphate: step 3/3.</text>
</comment>
<gene>
    <name evidence="18" type="ORF">BDK51DRAFT_23403</name>
</gene>
<comment type="subcellular location">
    <subcellularLocation>
        <location evidence="2">Membrane</location>
        <topology evidence="2">Multi-pass membrane protein</topology>
    </subcellularLocation>
</comment>
<evidence type="ECO:0000256" key="1">
    <source>
        <dbReference type="ARBA" id="ARBA00001698"/>
    </source>
</evidence>
<dbReference type="Pfam" id="PF01148">
    <property type="entry name" value="CTP_transf_1"/>
    <property type="match status" value="1"/>
</dbReference>
<dbReference type="OrthoDB" id="10260889at2759"/>
<keyword evidence="12 16" id="KW-0443">Lipid metabolism</keyword>
<dbReference type="EMBL" id="KZ994444">
    <property type="protein sequence ID" value="RKO92918.1"/>
    <property type="molecule type" value="Genomic_DNA"/>
</dbReference>
<comment type="catalytic activity">
    <reaction evidence="1 16 17">
        <text>a 1,2-diacyl-sn-glycero-3-phosphate + CTP + H(+) = a CDP-1,2-diacyl-sn-glycerol + diphosphate</text>
        <dbReference type="Rhea" id="RHEA:16229"/>
        <dbReference type="ChEBI" id="CHEBI:15378"/>
        <dbReference type="ChEBI" id="CHEBI:33019"/>
        <dbReference type="ChEBI" id="CHEBI:37563"/>
        <dbReference type="ChEBI" id="CHEBI:58332"/>
        <dbReference type="ChEBI" id="CHEBI:58608"/>
        <dbReference type="EC" id="2.7.7.41"/>
    </reaction>
</comment>
<dbReference type="GO" id="GO:0016024">
    <property type="term" value="P:CDP-diacylglycerol biosynthetic process"/>
    <property type="evidence" value="ECO:0007669"/>
    <property type="project" value="UniProtKB-UniRule"/>
</dbReference>
<evidence type="ECO:0000256" key="6">
    <source>
        <dbReference type="ARBA" id="ARBA00012487"/>
    </source>
</evidence>
<keyword evidence="10 16" id="KW-0548">Nucleotidyltransferase</keyword>
<evidence type="ECO:0000313" key="18">
    <source>
        <dbReference type="EMBL" id="RKO92918.1"/>
    </source>
</evidence>
<dbReference type="GO" id="GO:0005789">
    <property type="term" value="C:endoplasmic reticulum membrane"/>
    <property type="evidence" value="ECO:0007669"/>
    <property type="project" value="TreeGrafter"/>
</dbReference>
<feature type="transmembrane region" description="Helical" evidence="16">
    <location>
        <begin position="230"/>
        <end position="249"/>
    </location>
</feature>
<dbReference type="InterPro" id="IPR016720">
    <property type="entry name" value="PC_Trfase_euk"/>
</dbReference>
<name>A0A4P9WML4_9FUNG</name>
<dbReference type="GO" id="GO:0004605">
    <property type="term" value="F:phosphatidate cytidylyltransferase activity"/>
    <property type="evidence" value="ECO:0007669"/>
    <property type="project" value="UniProtKB-UniRule"/>
</dbReference>
<dbReference type="UniPathway" id="UPA00557">
    <property type="reaction ID" value="UER00614"/>
</dbReference>
<feature type="transmembrane region" description="Helical" evidence="16">
    <location>
        <begin position="185"/>
        <end position="210"/>
    </location>
</feature>
<feature type="transmembrane region" description="Helical" evidence="16">
    <location>
        <begin position="119"/>
        <end position="137"/>
    </location>
</feature>
<evidence type="ECO:0000256" key="15">
    <source>
        <dbReference type="ARBA" id="ARBA00023264"/>
    </source>
</evidence>
<dbReference type="EC" id="2.7.7.41" evidence="6 16"/>
<feature type="transmembrane region" description="Helical" evidence="16">
    <location>
        <begin position="143"/>
        <end position="164"/>
    </location>
</feature>
<evidence type="ECO:0000256" key="16">
    <source>
        <dbReference type="PIRNR" id="PIRNR018269"/>
    </source>
</evidence>